<sequence>MNHYDPFSIIYCLLLFFIYFLVYFVLGYFALKVSCLFLGMAIRGRGKGCPLLFFVTERGDVFVPFFWVGWNGHPGSCGLWVWLALARTWVCECVYVISRGLLMVAEGFAIDVYSACVVVVTFTMCWVIFGREKRE</sequence>
<reference evidence="2 3" key="1">
    <citation type="submission" date="2019-09" db="EMBL/GenBank/DDBJ databases">
        <title>Draft genome of the ectomycorrhizal ascomycete Sphaerosporella brunnea.</title>
        <authorList>
            <consortium name="DOE Joint Genome Institute"/>
            <person name="Benucci G.M."/>
            <person name="Marozzi G."/>
            <person name="Antonielli L."/>
            <person name="Sanchez S."/>
            <person name="Marco P."/>
            <person name="Wang X."/>
            <person name="Falini L.B."/>
            <person name="Barry K."/>
            <person name="Haridas S."/>
            <person name="Lipzen A."/>
            <person name="Labutti K."/>
            <person name="Grigoriev I.V."/>
            <person name="Murat C."/>
            <person name="Martin F."/>
            <person name="Albertini E."/>
            <person name="Donnini D."/>
            <person name="Bonito G."/>
        </authorList>
    </citation>
    <scope>NUCLEOTIDE SEQUENCE [LARGE SCALE GENOMIC DNA]</scope>
    <source>
        <strain evidence="2 3">Sb_GMNB300</strain>
    </source>
</reference>
<comment type="caution">
    <text evidence="2">The sequence shown here is derived from an EMBL/GenBank/DDBJ whole genome shotgun (WGS) entry which is preliminary data.</text>
</comment>
<gene>
    <name evidence="2" type="ORF">FN846DRAFT_484580</name>
</gene>
<name>A0A5J5F3V3_9PEZI</name>
<dbReference type="InParanoid" id="A0A5J5F3V3"/>
<dbReference type="Proteomes" id="UP000326924">
    <property type="component" value="Unassembled WGS sequence"/>
</dbReference>
<feature type="transmembrane region" description="Helical" evidence="1">
    <location>
        <begin position="110"/>
        <end position="129"/>
    </location>
</feature>
<keyword evidence="1" id="KW-0812">Transmembrane</keyword>
<accession>A0A5J5F3V3</accession>
<dbReference type="EMBL" id="VXIS01000040">
    <property type="protein sequence ID" value="KAA8911019.1"/>
    <property type="molecule type" value="Genomic_DNA"/>
</dbReference>
<protein>
    <submittedName>
        <fullName evidence="2">Uncharacterized protein</fullName>
    </submittedName>
</protein>
<organism evidence="2 3">
    <name type="scientific">Sphaerosporella brunnea</name>
    <dbReference type="NCBI Taxonomy" id="1250544"/>
    <lineage>
        <taxon>Eukaryota</taxon>
        <taxon>Fungi</taxon>
        <taxon>Dikarya</taxon>
        <taxon>Ascomycota</taxon>
        <taxon>Pezizomycotina</taxon>
        <taxon>Pezizomycetes</taxon>
        <taxon>Pezizales</taxon>
        <taxon>Pyronemataceae</taxon>
        <taxon>Sphaerosporella</taxon>
    </lineage>
</organism>
<dbReference type="AlphaFoldDB" id="A0A5J5F3V3"/>
<evidence type="ECO:0000256" key="1">
    <source>
        <dbReference type="SAM" id="Phobius"/>
    </source>
</evidence>
<keyword evidence="1" id="KW-0472">Membrane</keyword>
<evidence type="ECO:0000313" key="2">
    <source>
        <dbReference type="EMBL" id="KAA8911019.1"/>
    </source>
</evidence>
<keyword evidence="3" id="KW-1185">Reference proteome</keyword>
<keyword evidence="1" id="KW-1133">Transmembrane helix</keyword>
<evidence type="ECO:0000313" key="3">
    <source>
        <dbReference type="Proteomes" id="UP000326924"/>
    </source>
</evidence>
<proteinExistence type="predicted"/>
<feature type="transmembrane region" description="Helical" evidence="1">
    <location>
        <begin position="6"/>
        <end position="31"/>
    </location>
</feature>